<gene>
    <name evidence="1" type="primary">thiI</name>
    <name evidence="1" type="ORF">E5336_02215</name>
</gene>
<keyword evidence="2" id="KW-1185">Reference proteome</keyword>
<organism evidence="1 2">
    <name type="scientific">Dubosiella muris</name>
    <dbReference type="NCBI Taxonomy" id="3038133"/>
    <lineage>
        <taxon>Bacteria</taxon>
        <taxon>Bacillati</taxon>
        <taxon>Bacillota</taxon>
        <taxon>Erysipelotrichia</taxon>
        <taxon>Erysipelotrichales</taxon>
        <taxon>Erysipelotrichaceae</taxon>
        <taxon>Dubosiella</taxon>
    </lineage>
</organism>
<dbReference type="EMBL" id="SRYG01000003">
    <property type="protein sequence ID" value="TGY66917.1"/>
    <property type="molecule type" value="Genomic_DNA"/>
</dbReference>
<protein>
    <submittedName>
        <fullName evidence="1">tRNA 4-thiouridine(8) synthase ThiI</fullName>
    </submittedName>
</protein>
<evidence type="ECO:0000313" key="1">
    <source>
        <dbReference type="EMBL" id="TGY66917.1"/>
    </source>
</evidence>
<reference evidence="1" key="1">
    <citation type="submission" date="2019-04" db="EMBL/GenBank/DDBJ databases">
        <title>Microbes associate with the intestines of laboratory mice.</title>
        <authorList>
            <person name="Navarre W."/>
            <person name="Wong E."/>
            <person name="Huang K."/>
            <person name="Tropini C."/>
            <person name="Ng K."/>
            <person name="Yu B."/>
        </authorList>
    </citation>
    <scope>NUCLEOTIDE SEQUENCE</scope>
    <source>
        <strain evidence="1">NM09_H32</strain>
    </source>
</reference>
<dbReference type="Proteomes" id="UP000308836">
    <property type="component" value="Unassembled WGS sequence"/>
</dbReference>
<accession>A0AC61R9G5</accession>
<evidence type="ECO:0000313" key="2">
    <source>
        <dbReference type="Proteomes" id="UP000308836"/>
    </source>
</evidence>
<name>A0AC61R9G5_9FIRM</name>
<sequence>MAYRYDHILIRYGELSLKGKNRNSFIKQLLANVKLALKAYPGLEFEKQHDRMYIYLHDENPEAVSETLAKVFGISSFSLAVKTEPDMDAIVQACMESLDLSEKKTFKVAARRSDKNFPVISDQINRIVATAILKNSDWKVDVRTPDVKIVVEVHSDAAYIMTDKIPGAGGYPVGVGGKAMVLLSGGIDSPVASYLMMKRGVHIECVHFAAPPYTSQNAQDKVMALAELISPYQGEILVHVVPFTDLQLAIYQNADESYAITLMRRMMMRIATKLAQKRHCQAIATGESIGQVASQTLESMQAINAVTTMPLIRPVVCMDKVEIIDISKKINTYETSILPFEDCCTIFTPKNPVTKPRIEKCERYESRFDWEKMVDWCVDDVKSYWIHPGVSNEEEQDEDLF</sequence>
<proteinExistence type="predicted"/>
<comment type="caution">
    <text evidence="1">The sequence shown here is derived from an EMBL/GenBank/DDBJ whole genome shotgun (WGS) entry which is preliminary data.</text>
</comment>